<organism evidence="1">
    <name type="scientific">Cafeteriavirus-dependent mavirus</name>
    <dbReference type="NCBI Taxonomy" id="1932923"/>
    <lineage>
        <taxon>Viruses</taxon>
        <taxon>Varidnaviria</taxon>
        <taxon>Bamfordvirae</taxon>
        <taxon>Preplasmiviricota</taxon>
        <taxon>Polisuviricotina</taxon>
        <taxon>Virophaviricetes</taxon>
        <taxon>Lavidavirales</taxon>
        <taxon>Maviroviridae</taxon>
        <taxon>Mavirus</taxon>
        <taxon>Mavirus cafeteriae</taxon>
    </lineage>
</organism>
<accession>A0A1L4BK99</accession>
<evidence type="ECO:0000313" key="1">
    <source>
        <dbReference type="EMBL" id="API81729.1"/>
    </source>
</evidence>
<sequence>MEISSASATTSGITMALNILTPLAVHTYRSCIRPRIRKVQNIRKQVLLLPPKGGKGFLYNKLKNQKQYMVIDVDEYLTSLVTEEELKRLKNAKKNDSFFELDLLYSSCADKVKTFVKTQMKNNKKLKVLFLSSSYTWASSFSHDAVCIAAPDSEFFNKILEDHDTEKREAIRKGRESFLESLPTKSVCTTYHSYEELEKMIRNRLNICYAV</sequence>
<name>A0A1L4BK99_9VIRU</name>
<protein>
    <submittedName>
        <fullName evidence="1">Uncharacterized protein</fullName>
    </submittedName>
</protein>
<proteinExistence type="predicted"/>
<reference evidence="1" key="1">
    <citation type="journal article" date="2016" name="Nature">
        <title>Host genome integration and giant virus-induced reactivation of the virophage mavirus.</title>
        <authorList>
            <person name="Fischer M.G."/>
            <person name="Hackl T."/>
        </authorList>
    </citation>
    <scope>NUCLEOTIDE SEQUENCE [LARGE SCALE GENOMIC DNA]</scope>
    <source>
        <strain evidence="1">Endo_mavirus</strain>
    </source>
</reference>
<gene>
    <name evidence="1" type="primary">MV12</name>
    <name evidence="1" type="ORF">Mvrk_gpp12</name>
</gene>
<dbReference type="EMBL" id="KU052222">
    <property type="protein sequence ID" value="API81729.1"/>
    <property type="molecule type" value="Genomic_DNA"/>
</dbReference>